<dbReference type="AlphaFoldDB" id="A0A1G4TRG9"/>
<proteinExistence type="predicted"/>
<evidence type="ECO:0000313" key="1">
    <source>
        <dbReference type="EMBL" id="SCW83867.1"/>
    </source>
</evidence>
<evidence type="ECO:0000313" key="2">
    <source>
        <dbReference type="Proteomes" id="UP000198601"/>
    </source>
</evidence>
<dbReference type="STRING" id="624147.SAMN04487970_10637"/>
<dbReference type="Proteomes" id="UP000198601">
    <property type="component" value="Unassembled WGS sequence"/>
</dbReference>
<gene>
    <name evidence="1" type="ORF">SAMN04487970_10637</name>
</gene>
<keyword evidence="2" id="KW-1185">Reference proteome</keyword>
<dbReference type="EMBL" id="FMTT01000063">
    <property type="protein sequence ID" value="SCW83867.1"/>
    <property type="molecule type" value="Genomic_DNA"/>
</dbReference>
<sequence>MELNTSNRDWNDFLRDISWFIHPNDKVTLSETFQGRDFFQFSDSFTNLYPMLSELLMKSRVTNVQIDNESFHLLGWSDHEGNSFGWLAKPPAFEINKPLCEEHKTLLTCFGGITERWNESEISWLINLTSALTLEDAQEGFQGWETYIQDMSNDEGFDSYINPSDYIAFAFEANGNSTLYHKHNSSLIMLAHDHSFEHITPLDGYPEYTIYTINGCPNFVAWVEEVAKQELSRLIQ</sequence>
<reference evidence="2" key="1">
    <citation type="submission" date="2016-10" db="EMBL/GenBank/DDBJ databases">
        <authorList>
            <person name="Varghese N."/>
            <person name="Submissions S."/>
        </authorList>
    </citation>
    <scope>NUCLEOTIDE SEQUENCE [LARGE SCALE GENOMIC DNA]</scope>
    <source>
        <strain evidence="2">CGMCC 1.8946</strain>
    </source>
</reference>
<dbReference type="RefSeq" id="WP_090676567.1">
    <property type="nucleotide sequence ID" value="NZ_FMTT01000063.1"/>
</dbReference>
<organism evidence="1 2">
    <name type="scientific">Paenibacillus tianmuensis</name>
    <dbReference type="NCBI Taxonomy" id="624147"/>
    <lineage>
        <taxon>Bacteria</taxon>
        <taxon>Bacillati</taxon>
        <taxon>Bacillota</taxon>
        <taxon>Bacilli</taxon>
        <taxon>Bacillales</taxon>
        <taxon>Paenibacillaceae</taxon>
        <taxon>Paenibacillus</taxon>
    </lineage>
</organism>
<protein>
    <submittedName>
        <fullName evidence="1">Uncharacterized protein</fullName>
    </submittedName>
</protein>
<dbReference type="OrthoDB" id="3354031at2"/>
<accession>A0A1G4TRG9</accession>
<name>A0A1G4TRG9_9BACL</name>